<keyword evidence="4" id="KW-1185">Reference proteome</keyword>
<keyword evidence="1" id="KW-0175">Coiled coil</keyword>
<feature type="compositionally biased region" description="Low complexity" evidence="2">
    <location>
        <begin position="36"/>
        <end position="53"/>
    </location>
</feature>
<reference evidence="3" key="2">
    <citation type="submission" date="2021-04" db="EMBL/GenBank/DDBJ databases">
        <authorList>
            <person name="Podell S."/>
        </authorList>
    </citation>
    <scope>NUCLEOTIDE SEQUENCE</scope>
    <source>
        <strain evidence="3">Hildebrandi</strain>
    </source>
</reference>
<dbReference type="AlphaFoldDB" id="A0A9K3Q1G4"/>
<evidence type="ECO:0000313" key="3">
    <source>
        <dbReference type="EMBL" id="KAG7367286.1"/>
    </source>
</evidence>
<feature type="region of interest" description="Disordered" evidence="2">
    <location>
        <begin position="36"/>
        <end position="67"/>
    </location>
</feature>
<name>A0A9K3Q1G4_9STRA</name>
<evidence type="ECO:0000256" key="1">
    <source>
        <dbReference type="SAM" id="Coils"/>
    </source>
</evidence>
<feature type="coiled-coil region" evidence="1">
    <location>
        <begin position="191"/>
        <end position="236"/>
    </location>
</feature>
<accession>A0A9K3Q1G4</accession>
<organism evidence="3 4">
    <name type="scientific">Nitzschia inconspicua</name>
    <dbReference type="NCBI Taxonomy" id="303405"/>
    <lineage>
        <taxon>Eukaryota</taxon>
        <taxon>Sar</taxon>
        <taxon>Stramenopiles</taxon>
        <taxon>Ochrophyta</taxon>
        <taxon>Bacillariophyta</taxon>
        <taxon>Bacillariophyceae</taxon>
        <taxon>Bacillariophycidae</taxon>
        <taxon>Bacillariales</taxon>
        <taxon>Bacillariaceae</taxon>
        <taxon>Nitzschia</taxon>
    </lineage>
</organism>
<sequence length="254" mass="28059">MPNLLKHIRNRKYKNAAKAIDTNTDIEVIRDLTVLSSTSKSSPSNSSSGSICSAATQPRRKQVGKNSAQIFRRVTSAHNLLTRRSSSCGEDEGSHVSSLTASVYSEIPGIEKLDTPTGNLLATPLRSQQSPYQEDFAVAKNENHVPSAKRTCEANEAALSLAKTENGAKDAKIRYLTVLVKELKSLYTKRLETKDAELIALRSKLEKTVEELAMTKQNLTEAIEGHARLLEDFTKKAREDHCWFSPVLGSIQFN</sequence>
<protein>
    <submittedName>
        <fullName evidence="3">Uncharacterized protein</fullName>
    </submittedName>
</protein>
<dbReference type="Proteomes" id="UP000693970">
    <property type="component" value="Unassembled WGS sequence"/>
</dbReference>
<reference evidence="3" key="1">
    <citation type="journal article" date="2021" name="Sci. Rep.">
        <title>Diploid genomic architecture of Nitzschia inconspicua, an elite biomass production diatom.</title>
        <authorList>
            <person name="Oliver A."/>
            <person name="Podell S."/>
            <person name="Pinowska A."/>
            <person name="Traller J.C."/>
            <person name="Smith S.R."/>
            <person name="McClure R."/>
            <person name="Beliaev A."/>
            <person name="Bohutskyi P."/>
            <person name="Hill E.A."/>
            <person name="Rabines A."/>
            <person name="Zheng H."/>
            <person name="Allen L.Z."/>
            <person name="Kuo A."/>
            <person name="Grigoriev I.V."/>
            <person name="Allen A.E."/>
            <person name="Hazlebeck D."/>
            <person name="Allen E.E."/>
        </authorList>
    </citation>
    <scope>NUCLEOTIDE SEQUENCE</scope>
    <source>
        <strain evidence="3">Hildebrandi</strain>
    </source>
</reference>
<evidence type="ECO:0000313" key="4">
    <source>
        <dbReference type="Proteomes" id="UP000693970"/>
    </source>
</evidence>
<proteinExistence type="predicted"/>
<comment type="caution">
    <text evidence="3">The sequence shown here is derived from an EMBL/GenBank/DDBJ whole genome shotgun (WGS) entry which is preliminary data.</text>
</comment>
<gene>
    <name evidence="3" type="ORF">IV203_029957</name>
</gene>
<dbReference type="EMBL" id="JAGRRH010000007">
    <property type="protein sequence ID" value="KAG7367286.1"/>
    <property type="molecule type" value="Genomic_DNA"/>
</dbReference>
<evidence type="ECO:0000256" key="2">
    <source>
        <dbReference type="SAM" id="MobiDB-lite"/>
    </source>
</evidence>